<evidence type="ECO:0000256" key="3">
    <source>
        <dbReference type="ARBA" id="ARBA00023163"/>
    </source>
</evidence>
<sequence length="207" mass="22499">MERVEVWVSARDPISEAGVVSALRPRPEVRVLRSDEADEARVVVVVTDSVDEDALRTIRVVHRRGLSRPVLVAGTLDGSDVVTSVEAGAVGLVRRSEATPDRLVQVITGAAVGEGSVPPDLLGRLLDQVGTLQRQVLRPRGLTFTGLATREIEVLRLIADGLDTAEIAQHLAYSERTVKNVLHDVTTRLQLRNRSHAVAYALREGLI</sequence>
<dbReference type="PANTHER" id="PTHR43214:SF24">
    <property type="entry name" value="TRANSCRIPTIONAL REGULATORY PROTEIN NARL-RELATED"/>
    <property type="match status" value="1"/>
</dbReference>
<dbReference type="PRINTS" id="PR00038">
    <property type="entry name" value="HTHLUXR"/>
</dbReference>
<dbReference type="Proteomes" id="UP000419743">
    <property type="component" value="Unassembled WGS sequence"/>
</dbReference>
<comment type="caution">
    <text evidence="5">The sequence shown here is derived from an EMBL/GenBank/DDBJ whole genome shotgun (WGS) entry which is preliminary data.</text>
</comment>
<evidence type="ECO:0000256" key="2">
    <source>
        <dbReference type="ARBA" id="ARBA00023125"/>
    </source>
</evidence>
<dbReference type="PANTHER" id="PTHR43214">
    <property type="entry name" value="TWO-COMPONENT RESPONSE REGULATOR"/>
    <property type="match status" value="1"/>
</dbReference>
<evidence type="ECO:0000313" key="6">
    <source>
        <dbReference type="Proteomes" id="UP000419743"/>
    </source>
</evidence>
<name>A0A7M4DFM8_9MICO</name>
<evidence type="ECO:0000259" key="4">
    <source>
        <dbReference type="PROSITE" id="PS50043"/>
    </source>
</evidence>
<dbReference type="PROSITE" id="PS50043">
    <property type="entry name" value="HTH_LUXR_2"/>
    <property type="match status" value="1"/>
</dbReference>
<reference evidence="5 6" key="1">
    <citation type="submission" date="2019-11" db="EMBL/GenBank/DDBJ databases">
        <authorList>
            <person name="Criscuolo A."/>
        </authorList>
    </citation>
    <scope>NUCLEOTIDE SEQUENCE [LARGE SCALE GENOMIC DNA]</scope>
    <source>
        <strain evidence="5">CIP111667</strain>
    </source>
</reference>
<dbReference type="GO" id="GO:0006355">
    <property type="term" value="P:regulation of DNA-templated transcription"/>
    <property type="evidence" value="ECO:0007669"/>
    <property type="project" value="InterPro"/>
</dbReference>
<organism evidence="5 6">
    <name type="scientific">Occultella aeris</name>
    <dbReference type="NCBI Taxonomy" id="2761496"/>
    <lineage>
        <taxon>Bacteria</taxon>
        <taxon>Bacillati</taxon>
        <taxon>Actinomycetota</taxon>
        <taxon>Actinomycetes</taxon>
        <taxon>Micrococcales</taxon>
        <taxon>Ruaniaceae</taxon>
        <taxon>Occultella</taxon>
    </lineage>
</organism>
<dbReference type="EMBL" id="CACRYJ010000015">
    <property type="protein sequence ID" value="VZO35721.1"/>
    <property type="molecule type" value="Genomic_DNA"/>
</dbReference>
<dbReference type="Gene3D" id="3.40.50.2300">
    <property type="match status" value="1"/>
</dbReference>
<protein>
    <submittedName>
        <fullName evidence="5">Transcriptional regulatory protein LiaR</fullName>
    </submittedName>
</protein>
<proteinExistence type="predicted"/>
<dbReference type="Pfam" id="PF00196">
    <property type="entry name" value="GerE"/>
    <property type="match status" value="1"/>
</dbReference>
<keyword evidence="1" id="KW-0805">Transcription regulation</keyword>
<keyword evidence="3" id="KW-0804">Transcription</keyword>
<dbReference type="AlphaFoldDB" id="A0A7M4DFM8"/>
<feature type="domain" description="HTH luxR-type" evidence="4">
    <location>
        <begin position="143"/>
        <end position="205"/>
    </location>
</feature>
<dbReference type="CDD" id="cd06170">
    <property type="entry name" value="LuxR_C_like"/>
    <property type="match status" value="1"/>
</dbReference>
<evidence type="ECO:0000313" key="5">
    <source>
        <dbReference type="EMBL" id="VZO35721.1"/>
    </source>
</evidence>
<gene>
    <name evidence="5" type="primary">liaR_6</name>
    <name evidence="5" type="ORF">HALOF300_00919</name>
</gene>
<dbReference type="InterPro" id="IPR039420">
    <property type="entry name" value="WalR-like"/>
</dbReference>
<dbReference type="SUPFAM" id="SSF46894">
    <property type="entry name" value="C-terminal effector domain of the bipartite response regulators"/>
    <property type="match status" value="1"/>
</dbReference>
<evidence type="ECO:0000256" key="1">
    <source>
        <dbReference type="ARBA" id="ARBA00023015"/>
    </source>
</evidence>
<dbReference type="SMART" id="SM00421">
    <property type="entry name" value="HTH_LUXR"/>
    <property type="match status" value="1"/>
</dbReference>
<dbReference type="InterPro" id="IPR016032">
    <property type="entry name" value="Sig_transdc_resp-reg_C-effctor"/>
</dbReference>
<dbReference type="GO" id="GO:0003677">
    <property type="term" value="F:DNA binding"/>
    <property type="evidence" value="ECO:0007669"/>
    <property type="project" value="UniProtKB-KW"/>
</dbReference>
<keyword evidence="2" id="KW-0238">DNA-binding</keyword>
<accession>A0A7M4DFM8</accession>
<dbReference type="InterPro" id="IPR000792">
    <property type="entry name" value="Tscrpt_reg_LuxR_C"/>
</dbReference>
<keyword evidence="6" id="KW-1185">Reference proteome</keyword>